<dbReference type="InterPro" id="IPR036291">
    <property type="entry name" value="NAD(P)-bd_dom_sf"/>
</dbReference>
<name>R8BRB6_PHAM7</name>
<dbReference type="InterPro" id="IPR002347">
    <property type="entry name" value="SDR_fam"/>
</dbReference>
<dbReference type="Gene3D" id="3.40.50.720">
    <property type="entry name" value="NAD(P)-binding Rossmann-like Domain"/>
    <property type="match status" value="1"/>
</dbReference>
<dbReference type="eggNOG" id="KOG1208">
    <property type="taxonomic scope" value="Eukaryota"/>
</dbReference>
<evidence type="ECO:0000256" key="2">
    <source>
        <dbReference type="ARBA" id="ARBA00023002"/>
    </source>
</evidence>
<dbReference type="CDD" id="cd05327">
    <property type="entry name" value="retinol-DH_like_SDR_c_like"/>
    <property type="match status" value="1"/>
</dbReference>
<reference evidence="4" key="1">
    <citation type="journal article" date="2013" name="Genome Announc.">
        <title>Draft genome sequence of the ascomycete Phaeoacremonium aleophilum strain UCR-PA7, a causal agent of the esca disease complex in grapevines.</title>
        <authorList>
            <person name="Blanco-Ulate B."/>
            <person name="Rolshausen P."/>
            <person name="Cantu D."/>
        </authorList>
    </citation>
    <scope>NUCLEOTIDE SEQUENCE [LARGE SCALE GENOMIC DNA]</scope>
    <source>
        <strain evidence="4">UCR-PA7</strain>
    </source>
</reference>
<dbReference type="Proteomes" id="UP000014074">
    <property type="component" value="Unassembled WGS sequence"/>
</dbReference>
<dbReference type="Pfam" id="PF00106">
    <property type="entry name" value="adh_short"/>
    <property type="match status" value="1"/>
</dbReference>
<dbReference type="HOGENOM" id="CLU_010194_44_0_1"/>
<dbReference type="GeneID" id="19322847"/>
<gene>
    <name evidence="3" type="ORF">UCRPA7_2583</name>
</gene>
<evidence type="ECO:0000313" key="3">
    <source>
        <dbReference type="EMBL" id="EOO01917.1"/>
    </source>
</evidence>
<dbReference type="PRINTS" id="PR00081">
    <property type="entry name" value="GDHRDH"/>
</dbReference>
<sequence length="339" mass="37023">MSRYQTLYAEQQGPGDARPTALEIVQDEDLVGKLTDKAVFITGANQGLGLETARALHATGATIYLGVRDVKKGQEAIDSILSSSKDKNKDSLRLIQMSLDSLESVRSAAKAFLTQSDKLNILILNAGVMATPEGRTVDGFETHFGTNHLGHFLLFQLLKPTLLASVTPSFNSRVVVVASAGHRHTGIRFHDLNFDEPGSYEPYTAYGQSKTANIYLANEIERRYGPKGLHALSLHPGGIITNLAQYVDRELLKDMSKGKNFMMNAEQGAATTVYAALSKEWEGRGGRYLANCIEQGPLDPNSSQFDGDSVGYAPWAYDVEKAAKLWDVSCELVHIAEIE</sequence>
<dbReference type="EMBL" id="KB932948">
    <property type="protein sequence ID" value="EOO01917.1"/>
    <property type="molecule type" value="Genomic_DNA"/>
</dbReference>
<dbReference type="PANTHER" id="PTHR24320">
    <property type="entry name" value="RETINOL DEHYDROGENASE"/>
    <property type="match status" value="1"/>
</dbReference>
<organism evidence="3 4">
    <name type="scientific">Phaeoacremonium minimum (strain UCR-PA7)</name>
    <name type="common">Esca disease fungus</name>
    <name type="synonym">Togninia minima</name>
    <dbReference type="NCBI Taxonomy" id="1286976"/>
    <lineage>
        <taxon>Eukaryota</taxon>
        <taxon>Fungi</taxon>
        <taxon>Dikarya</taxon>
        <taxon>Ascomycota</taxon>
        <taxon>Pezizomycotina</taxon>
        <taxon>Sordariomycetes</taxon>
        <taxon>Sordariomycetidae</taxon>
        <taxon>Togniniales</taxon>
        <taxon>Togniniaceae</taxon>
        <taxon>Phaeoacremonium</taxon>
    </lineage>
</organism>
<dbReference type="KEGG" id="tmn:UCRPA7_2583"/>
<dbReference type="GO" id="GO:0016491">
    <property type="term" value="F:oxidoreductase activity"/>
    <property type="evidence" value="ECO:0007669"/>
    <property type="project" value="UniProtKB-KW"/>
</dbReference>
<comment type="similarity">
    <text evidence="1">Belongs to the short-chain dehydrogenases/reductases (SDR) family.</text>
</comment>
<evidence type="ECO:0000313" key="4">
    <source>
        <dbReference type="Proteomes" id="UP000014074"/>
    </source>
</evidence>
<accession>R8BRB6</accession>
<dbReference type="SUPFAM" id="SSF51735">
    <property type="entry name" value="NAD(P)-binding Rossmann-fold domains"/>
    <property type="match status" value="1"/>
</dbReference>
<protein>
    <submittedName>
        <fullName evidence="3">Putative ww domain-containing oxidoreductase protein</fullName>
    </submittedName>
</protein>
<dbReference type="RefSeq" id="XP_007913358.1">
    <property type="nucleotide sequence ID" value="XM_007915167.1"/>
</dbReference>
<evidence type="ECO:0000256" key="1">
    <source>
        <dbReference type="ARBA" id="ARBA00006484"/>
    </source>
</evidence>
<proteinExistence type="inferred from homology"/>
<dbReference type="OrthoDB" id="191139at2759"/>
<keyword evidence="4" id="KW-1185">Reference proteome</keyword>
<dbReference type="PANTHER" id="PTHR24320:SF272">
    <property type="entry name" value="NAD(P)-BINDING ROSSMANN-FOLD SUPERFAMILY PROTEIN"/>
    <property type="match status" value="1"/>
</dbReference>
<dbReference type="AlphaFoldDB" id="R8BRB6"/>
<keyword evidence="2" id="KW-0560">Oxidoreductase</keyword>